<dbReference type="Gene3D" id="3.40.190.10">
    <property type="entry name" value="Periplasmic binding protein-like II"/>
    <property type="match status" value="2"/>
</dbReference>
<dbReference type="PANTHER" id="PTHR35936:SF17">
    <property type="entry name" value="ARGININE-BINDING EXTRACELLULAR PROTEIN ARTP"/>
    <property type="match status" value="1"/>
</dbReference>
<evidence type="ECO:0000313" key="7">
    <source>
        <dbReference type="EMBL" id="ARN82699.1"/>
    </source>
</evidence>
<dbReference type="SMART" id="SM00079">
    <property type="entry name" value="PBPe"/>
    <property type="match status" value="1"/>
</dbReference>
<dbReference type="EMBL" id="CP019948">
    <property type="protein sequence ID" value="ARN82699.1"/>
    <property type="molecule type" value="Genomic_DNA"/>
</dbReference>
<comment type="subcellular location">
    <subcellularLocation>
        <location evidence="1">Cell envelope</location>
    </subcellularLocation>
</comment>
<dbReference type="SUPFAM" id="SSF53850">
    <property type="entry name" value="Periplasmic binding protein-like II"/>
    <property type="match status" value="1"/>
</dbReference>
<dbReference type="PANTHER" id="PTHR35936">
    <property type="entry name" value="MEMBRANE-BOUND LYTIC MUREIN TRANSGLYCOSYLASE F"/>
    <property type="match status" value="1"/>
</dbReference>
<dbReference type="KEGG" id="mbry:B1812_18185"/>
<dbReference type="SMART" id="SM00062">
    <property type="entry name" value="PBPb"/>
    <property type="match status" value="1"/>
</dbReference>
<dbReference type="InterPro" id="IPR001320">
    <property type="entry name" value="Iontro_rcpt_C"/>
</dbReference>
<evidence type="ECO:0000313" key="8">
    <source>
        <dbReference type="Proteomes" id="UP000193978"/>
    </source>
</evidence>
<organism evidence="7 8">
    <name type="scientific">Methylocystis bryophila</name>
    <dbReference type="NCBI Taxonomy" id="655015"/>
    <lineage>
        <taxon>Bacteria</taxon>
        <taxon>Pseudomonadati</taxon>
        <taxon>Pseudomonadota</taxon>
        <taxon>Alphaproteobacteria</taxon>
        <taxon>Hyphomicrobiales</taxon>
        <taxon>Methylocystaceae</taxon>
        <taxon>Methylocystis</taxon>
    </lineage>
</organism>
<feature type="domain" description="Ionotropic glutamate receptor C-terminal" evidence="6">
    <location>
        <begin position="10"/>
        <end position="236"/>
    </location>
</feature>
<evidence type="ECO:0000256" key="3">
    <source>
        <dbReference type="ARBA" id="ARBA00022729"/>
    </source>
</evidence>
<dbReference type="GO" id="GO:0030313">
    <property type="term" value="C:cell envelope"/>
    <property type="evidence" value="ECO:0007669"/>
    <property type="project" value="UniProtKB-SubCell"/>
</dbReference>
<name>A0A1W6MYT0_9HYPH</name>
<dbReference type="GO" id="GO:0016020">
    <property type="term" value="C:membrane"/>
    <property type="evidence" value="ECO:0007669"/>
    <property type="project" value="InterPro"/>
</dbReference>
<dbReference type="GO" id="GO:0015276">
    <property type="term" value="F:ligand-gated monoatomic ion channel activity"/>
    <property type="evidence" value="ECO:0007669"/>
    <property type="project" value="InterPro"/>
</dbReference>
<dbReference type="Pfam" id="PF00497">
    <property type="entry name" value="SBP_bac_3"/>
    <property type="match status" value="1"/>
</dbReference>
<accession>A0A1W6MYT0</accession>
<dbReference type="AlphaFoldDB" id="A0A1W6MYT0"/>
<feature type="domain" description="Solute-binding protein family 3/N-terminal" evidence="5">
    <location>
        <begin position="10"/>
        <end position="235"/>
    </location>
</feature>
<dbReference type="Proteomes" id="UP000193978">
    <property type="component" value="Chromosome"/>
</dbReference>
<dbReference type="OrthoDB" id="6192933at2"/>
<protein>
    <submittedName>
        <fullName evidence="7">Amino acid ABC transporter substrate-binding protein</fullName>
    </submittedName>
</protein>
<reference evidence="7 8" key="1">
    <citation type="submission" date="2017-02" db="EMBL/GenBank/DDBJ databases">
        <authorList>
            <person name="Peterson S.W."/>
        </authorList>
    </citation>
    <scope>NUCLEOTIDE SEQUENCE [LARGE SCALE GENOMIC DNA]</scope>
    <source>
        <strain evidence="7 8">S285</strain>
    </source>
</reference>
<evidence type="ECO:0000256" key="4">
    <source>
        <dbReference type="RuleBase" id="RU003744"/>
    </source>
</evidence>
<dbReference type="InterPro" id="IPR018313">
    <property type="entry name" value="SBP_3_CS"/>
</dbReference>
<evidence type="ECO:0000259" key="6">
    <source>
        <dbReference type="SMART" id="SM00079"/>
    </source>
</evidence>
<keyword evidence="8" id="KW-1185">Reference proteome</keyword>
<evidence type="ECO:0000256" key="2">
    <source>
        <dbReference type="ARBA" id="ARBA00010333"/>
    </source>
</evidence>
<proteinExistence type="inferred from homology"/>
<dbReference type="CDD" id="cd13530">
    <property type="entry name" value="PBP2_peptides_like"/>
    <property type="match status" value="1"/>
</dbReference>
<dbReference type="STRING" id="655015.B1812_18185"/>
<sequence>MTPSTVTPGVLRVGSALPDPPFEFLEADAPRGFDIELTQAIAAELGLEWRLSAYAGADFNGIFDGLASGNYDCVASGATITPEREKLASFCTPYLRSGQSLVCNVEATPHVKSIDDLKGMILGVQHGNTSEPVAQRLKEEGRIAEIRTYAYHDIGVMLDDLAAGKIGGVMKLAPVMRWLIKDRPRLRLVQEGITDETLGVAVRLGDSAVLDAINKAQARLQASGALQRLAQKWLLT</sequence>
<evidence type="ECO:0000256" key="1">
    <source>
        <dbReference type="ARBA" id="ARBA00004196"/>
    </source>
</evidence>
<dbReference type="RefSeq" id="WP_085772833.1">
    <property type="nucleotide sequence ID" value="NZ_AP027149.1"/>
</dbReference>
<comment type="similarity">
    <text evidence="2 4">Belongs to the bacterial solute-binding protein 3 family.</text>
</comment>
<gene>
    <name evidence="7" type="ORF">B1812_18185</name>
</gene>
<dbReference type="InterPro" id="IPR001638">
    <property type="entry name" value="Solute-binding_3/MltF_N"/>
</dbReference>
<evidence type="ECO:0000259" key="5">
    <source>
        <dbReference type="SMART" id="SM00062"/>
    </source>
</evidence>
<keyword evidence="3" id="KW-0732">Signal</keyword>
<dbReference type="PROSITE" id="PS01039">
    <property type="entry name" value="SBP_BACTERIAL_3"/>
    <property type="match status" value="1"/>
</dbReference>